<keyword evidence="4" id="KW-1185">Reference proteome</keyword>
<organism evidence="3 4">
    <name type="scientific">Ilyobacter polytropus (strain ATCC 51220 / DSM 2926 / LMG 16218 / CuHBu1)</name>
    <dbReference type="NCBI Taxonomy" id="572544"/>
    <lineage>
        <taxon>Bacteria</taxon>
        <taxon>Fusobacteriati</taxon>
        <taxon>Fusobacteriota</taxon>
        <taxon>Fusobacteriia</taxon>
        <taxon>Fusobacteriales</taxon>
        <taxon>Fusobacteriaceae</taxon>
        <taxon>Ilyobacter</taxon>
    </lineage>
</organism>
<name>E3H7B5_ILYPC</name>
<dbReference type="PANTHER" id="PTHR21047:SF2">
    <property type="entry name" value="THYMIDINE DIPHOSPHO-4-KETO-RHAMNOSE 3,5-EPIMERASE"/>
    <property type="match status" value="1"/>
</dbReference>
<proteinExistence type="predicted"/>
<dbReference type="Proteomes" id="UP000006875">
    <property type="component" value="Chromosome"/>
</dbReference>
<evidence type="ECO:0000313" key="4">
    <source>
        <dbReference type="Proteomes" id="UP000006875"/>
    </source>
</evidence>
<dbReference type="InterPro" id="IPR011051">
    <property type="entry name" value="RmlC_Cupin_sf"/>
</dbReference>
<dbReference type="AlphaFoldDB" id="E3H7B5"/>
<protein>
    <submittedName>
        <fullName evidence="3">dTDP-4-dehydrorhamnose 35-epimerase related protein</fullName>
    </submittedName>
</protein>
<dbReference type="Gene3D" id="2.60.120.10">
    <property type="entry name" value="Jelly Rolls"/>
    <property type="match status" value="1"/>
</dbReference>
<sequence>MEKFVLEKELAKDLKLIKMTSFKDMRGEYIKSYSYRDLSSLGIDTKFLEDNYLISKKGSIRGLHYQRDNPEAKLIRCLEGSIMDIVVDLRKDSDTYKKVFKIRLSRGDDLLFSIPDGFAHGFISLTDSTVLYKSSNYYYPKDQYGVSIFSSEIGLDKILEEENIENVIVTEKDKSHAKIRDI</sequence>
<dbReference type="KEGG" id="ipo:Ilyop_0810"/>
<dbReference type="Pfam" id="PF00908">
    <property type="entry name" value="dTDP_sugar_isom"/>
    <property type="match status" value="1"/>
</dbReference>
<gene>
    <name evidence="3" type="ordered locus">Ilyop_0810</name>
</gene>
<evidence type="ECO:0000313" key="3">
    <source>
        <dbReference type="EMBL" id="ADO82596.1"/>
    </source>
</evidence>
<dbReference type="SUPFAM" id="SSF51182">
    <property type="entry name" value="RmlC-like cupins"/>
    <property type="match status" value="1"/>
</dbReference>
<evidence type="ECO:0000256" key="1">
    <source>
        <dbReference type="PIRSR" id="PIRSR600888-1"/>
    </source>
</evidence>
<feature type="active site" description="Proton donor" evidence="1">
    <location>
        <position position="132"/>
    </location>
</feature>
<accession>E3H7B5</accession>
<feature type="active site" description="Proton acceptor" evidence="1">
    <location>
        <position position="64"/>
    </location>
</feature>
<dbReference type="STRING" id="572544.Ilyop_0810"/>
<evidence type="ECO:0000256" key="2">
    <source>
        <dbReference type="PIRSR" id="PIRSR600888-3"/>
    </source>
</evidence>
<dbReference type="eggNOG" id="COG1898">
    <property type="taxonomic scope" value="Bacteria"/>
</dbReference>
<reference evidence="3 4" key="1">
    <citation type="journal article" date="2010" name="Stand. Genomic Sci.">
        <title>Complete genome sequence of Ilyobacter polytropus type strain (CuHbu1).</title>
        <authorList>
            <person name="Sikorski J."/>
            <person name="Chertkov O."/>
            <person name="Lapidus A."/>
            <person name="Nolan M."/>
            <person name="Lucas S."/>
            <person name="Del Rio T.G."/>
            <person name="Tice H."/>
            <person name="Cheng J.F."/>
            <person name="Tapia R."/>
            <person name="Han C."/>
            <person name="Goodwin L."/>
            <person name="Pitluck S."/>
            <person name="Liolios K."/>
            <person name="Ivanova N."/>
            <person name="Mavromatis K."/>
            <person name="Mikhailova N."/>
            <person name="Pati A."/>
            <person name="Chen A."/>
            <person name="Palaniappan K."/>
            <person name="Land M."/>
            <person name="Hauser L."/>
            <person name="Chang Y.J."/>
            <person name="Jeffries C.D."/>
            <person name="Brambilla E."/>
            <person name="Yasawong M."/>
            <person name="Rohde M."/>
            <person name="Pukall R."/>
            <person name="Spring S."/>
            <person name="Goker M."/>
            <person name="Woyke T."/>
            <person name="Bristow J."/>
            <person name="Eisen J.A."/>
            <person name="Markowitz V."/>
            <person name="Hugenholtz P."/>
            <person name="Kyrpides N.C."/>
            <person name="Klenk H.P."/>
        </authorList>
    </citation>
    <scope>NUCLEOTIDE SEQUENCE [LARGE SCALE GENOMIC DNA]</scope>
    <source>
        <strain evidence="4">ATCC 51220 / DSM 2926 / LMG 16218 / CuHBu1</strain>
    </source>
</reference>
<dbReference type="CDD" id="cd00438">
    <property type="entry name" value="cupin_RmlC"/>
    <property type="match status" value="1"/>
</dbReference>
<dbReference type="HOGENOM" id="CLU_090940_1_1_0"/>
<dbReference type="EMBL" id="CP002281">
    <property type="protein sequence ID" value="ADO82596.1"/>
    <property type="molecule type" value="Genomic_DNA"/>
</dbReference>
<dbReference type="GO" id="GO:0000271">
    <property type="term" value="P:polysaccharide biosynthetic process"/>
    <property type="evidence" value="ECO:0007669"/>
    <property type="project" value="TreeGrafter"/>
</dbReference>
<dbReference type="GO" id="GO:0005829">
    <property type="term" value="C:cytosol"/>
    <property type="evidence" value="ECO:0007669"/>
    <property type="project" value="TreeGrafter"/>
</dbReference>
<dbReference type="InterPro" id="IPR014710">
    <property type="entry name" value="RmlC-like_jellyroll"/>
</dbReference>
<dbReference type="GO" id="GO:0008830">
    <property type="term" value="F:dTDP-4-dehydrorhamnose 3,5-epimerase activity"/>
    <property type="evidence" value="ECO:0007669"/>
    <property type="project" value="InterPro"/>
</dbReference>
<dbReference type="PANTHER" id="PTHR21047">
    <property type="entry name" value="DTDP-6-DEOXY-D-GLUCOSE-3,5 EPIMERASE"/>
    <property type="match status" value="1"/>
</dbReference>
<feature type="site" description="Participates in a stacking interaction with the thymidine ring of dTDP-4-oxo-6-deoxyglucose" evidence="2">
    <location>
        <position position="138"/>
    </location>
</feature>
<dbReference type="RefSeq" id="WP_013387266.1">
    <property type="nucleotide sequence ID" value="NC_014632.1"/>
</dbReference>
<dbReference type="InterPro" id="IPR000888">
    <property type="entry name" value="RmlC-like"/>
</dbReference>